<accession>A0ACC1LV88</accession>
<organism evidence="1 2">
    <name type="scientific">Coemansia aciculifera</name>
    <dbReference type="NCBI Taxonomy" id="417176"/>
    <lineage>
        <taxon>Eukaryota</taxon>
        <taxon>Fungi</taxon>
        <taxon>Fungi incertae sedis</taxon>
        <taxon>Zoopagomycota</taxon>
        <taxon>Kickxellomycotina</taxon>
        <taxon>Kickxellomycetes</taxon>
        <taxon>Kickxellales</taxon>
        <taxon>Kickxellaceae</taxon>
        <taxon>Coemansia</taxon>
    </lineage>
</organism>
<feature type="non-terminal residue" evidence="1">
    <location>
        <position position="102"/>
    </location>
</feature>
<comment type="caution">
    <text evidence="1">The sequence shown here is derived from an EMBL/GenBank/DDBJ whole genome shotgun (WGS) entry which is preliminary data.</text>
</comment>
<evidence type="ECO:0000313" key="2">
    <source>
        <dbReference type="Proteomes" id="UP001139981"/>
    </source>
</evidence>
<sequence length="102" mass="11083">MDLDPPEQRPQEEEEEVDVAATAAITPPHSTSISPLRNNNASARDMAPSSEQQNREIDSAAPESPGGSLYYGDTMEGISSSDEDKNDRATEATRPPTRPSRR</sequence>
<reference evidence="1" key="1">
    <citation type="submission" date="2022-07" db="EMBL/GenBank/DDBJ databases">
        <title>Phylogenomic reconstructions and comparative analyses of Kickxellomycotina fungi.</title>
        <authorList>
            <person name="Reynolds N.K."/>
            <person name="Stajich J.E."/>
            <person name="Barry K."/>
            <person name="Grigoriev I.V."/>
            <person name="Crous P."/>
            <person name="Smith M.E."/>
        </authorList>
    </citation>
    <scope>NUCLEOTIDE SEQUENCE</scope>
    <source>
        <strain evidence="1">CBS 190363</strain>
    </source>
</reference>
<protein>
    <submittedName>
        <fullName evidence="1">Uncharacterized protein</fullName>
    </submittedName>
</protein>
<keyword evidence="2" id="KW-1185">Reference proteome</keyword>
<dbReference type="Proteomes" id="UP001139981">
    <property type="component" value="Unassembled WGS sequence"/>
</dbReference>
<dbReference type="EMBL" id="JANBVB010003066">
    <property type="protein sequence ID" value="KAJ2880678.1"/>
    <property type="molecule type" value="Genomic_DNA"/>
</dbReference>
<gene>
    <name evidence="1" type="ORF">IWW38_005910</name>
</gene>
<evidence type="ECO:0000313" key="1">
    <source>
        <dbReference type="EMBL" id="KAJ2880678.1"/>
    </source>
</evidence>
<proteinExistence type="predicted"/>
<name>A0ACC1LV88_9FUNG</name>